<feature type="compositionally biased region" description="Basic residues" evidence="1">
    <location>
        <begin position="164"/>
        <end position="175"/>
    </location>
</feature>
<keyword evidence="4" id="KW-1185">Reference proteome</keyword>
<feature type="region of interest" description="Disordered" evidence="1">
    <location>
        <begin position="134"/>
        <end position="195"/>
    </location>
</feature>
<dbReference type="InterPro" id="IPR026983">
    <property type="entry name" value="DHC"/>
</dbReference>
<proteinExistence type="predicted"/>
<organism evidence="3 4">
    <name type="scientific">Trichonephila inaurata madagascariensis</name>
    <dbReference type="NCBI Taxonomy" id="2747483"/>
    <lineage>
        <taxon>Eukaryota</taxon>
        <taxon>Metazoa</taxon>
        <taxon>Ecdysozoa</taxon>
        <taxon>Arthropoda</taxon>
        <taxon>Chelicerata</taxon>
        <taxon>Arachnida</taxon>
        <taxon>Araneae</taxon>
        <taxon>Araneomorphae</taxon>
        <taxon>Entelegynae</taxon>
        <taxon>Araneoidea</taxon>
        <taxon>Nephilidae</taxon>
        <taxon>Trichonephila</taxon>
        <taxon>Trichonephila inaurata</taxon>
    </lineage>
</organism>
<dbReference type="GO" id="GO:0007018">
    <property type="term" value="P:microtubule-based movement"/>
    <property type="evidence" value="ECO:0007669"/>
    <property type="project" value="InterPro"/>
</dbReference>
<name>A0A8X7C3W4_9ARAC</name>
<feature type="domain" description="Dynein heavy chain ATP-binding dynein motor region" evidence="2">
    <location>
        <begin position="26"/>
        <end position="126"/>
    </location>
</feature>
<comment type="caution">
    <text evidence="3">The sequence shown here is derived from an EMBL/GenBank/DDBJ whole genome shotgun (WGS) entry which is preliminary data.</text>
</comment>
<dbReference type="OrthoDB" id="10260741at2759"/>
<dbReference type="Gene3D" id="1.10.8.1220">
    <property type="match status" value="1"/>
</dbReference>
<evidence type="ECO:0000313" key="4">
    <source>
        <dbReference type="Proteomes" id="UP000886998"/>
    </source>
</evidence>
<dbReference type="EMBL" id="BMAV01009089">
    <property type="protein sequence ID" value="GFY53103.1"/>
    <property type="molecule type" value="Genomic_DNA"/>
</dbReference>
<dbReference type="GO" id="GO:0045505">
    <property type="term" value="F:dynein intermediate chain binding"/>
    <property type="evidence" value="ECO:0007669"/>
    <property type="project" value="InterPro"/>
</dbReference>
<dbReference type="Gene3D" id="6.10.140.1060">
    <property type="match status" value="1"/>
</dbReference>
<reference evidence="3" key="1">
    <citation type="submission" date="2020-08" db="EMBL/GenBank/DDBJ databases">
        <title>Multicomponent nature underlies the extraordinary mechanical properties of spider dragline silk.</title>
        <authorList>
            <person name="Kono N."/>
            <person name="Nakamura H."/>
            <person name="Mori M."/>
            <person name="Yoshida Y."/>
            <person name="Ohtoshi R."/>
            <person name="Malay A.D."/>
            <person name="Moran D.A.P."/>
            <person name="Tomita M."/>
            <person name="Numata K."/>
            <person name="Arakawa K."/>
        </authorList>
    </citation>
    <scope>NUCLEOTIDE SEQUENCE</scope>
</reference>
<evidence type="ECO:0000256" key="1">
    <source>
        <dbReference type="SAM" id="MobiDB-lite"/>
    </source>
</evidence>
<sequence>SDLPVGAESSESVLSLLLEDETVVGRWRNAGLPGDRASIENATLFISCFLLWRWPLLIDPQIRAVPWIRNIYGERLIVVRTDQKGYLDQIEEAVVAGQPVLVENLSENIDPLLCPLIFCNFVKKGKYGYKAGDEGDPFPPGLSADPAHQTEQPALRTRDPGANYHHRLRRHHRGPGRPAPRRGGLQRETGPRTIKGEDRLTKEQNEFAITLKTLEESLLSRLSEAEGNLVGDVTLVESLESTKAMAAEIQVKSVESHRTESEINVAREIYRDVADRAALVYFVVQDLVTLSPMYLFSLKAVKEVFHKAIDKCPATEDRRGTCETSGGDHHSGCLQVCQPWAFREPQDSLGCPPHIPSKSTPSSLTAIVLKLLNLLICFADPPTAEQDTW</sequence>
<dbReference type="AlphaFoldDB" id="A0A8X7C3W4"/>
<accession>A0A8X7C3W4</accession>
<feature type="domain" description="Dynein heavy chain ATP-binding dynein motor region" evidence="2">
    <location>
        <begin position="196"/>
        <end position="249"/>
    </location>
</feature>
<dbReference type="GO" id="GO:0030286">
    <property type="term" value="C:dynein complex"/>
    <property type="evidence" value="ECO:0007669"/>
    <property type="project" value="InterPro"/>
</dbReference>
<evidence type="ECO:0000259" key="2">
    <source>
        <dbReference type="Pfam" id="PF12781"/>
    </source>
</evidence>
<feature type="non-terminal residue" evidence="3">
    <location>
        <position position="389"/>
    </location>
</feature>
<protein>
    <submittedName>
        <fullName evidence="3">Dynein beta chain, ciliary</fullName>
    </submittedName>
</protein>
<dbReference type="InterPro" id="IPR035706">
    <property type="entry name" value="AAA_9"/>
</dbReference>
<dbReference type="PANTHER" id="PTHR22878">
    <property type="entry name" value="DYNEIN HEAVY CHAIN 6, AXONEMAL-LIKE-RELATED"/>
    <property type="match status" value="1"/>
</dbReference>
<dbReference type="GO" id="GO:0051959">
    <property type="term" value="F:dynein light intermediate chain binding"/>
    <property type="evidence" value="ECO:0007669"/>
    <property type="project" value="InterPro"/>
</dbReference>
<dbReference type="Proteomes" id="UP000886998">
    <property type="component" value="Unassembled WGS sequence"/>
</dbReference>
<gene>
    <name evidence="3" type="ORF">TNIN_339521</name>
</gene>
<dbReference type="Pfam" id="PF12781">
    <property type="entry name" value="AAA_9"/>
    <property type="match status" value="2"/>
</dbReference>
<evidence type="ECO:0000313" key="3">
    <source>
        <dbReference type="EMBL" id="GFY53103.1"/>
    </source>
</evidence>
<dbReference type="InterPro" id="IPR027417">
    <property type="entry name" value="P-loop_NTPase"/>
</dbReference>
<dbReference type="Gene3D" id="3.40.50.300">
    <property type="entry name" value="P-loop containing nucleotide triphosphate hydrolases"/>
    <property type="match status" value="1"/>
</dbReference>